<dbReference type="EMBL" id="JBBKAJ010000022">
    <property type="protein sequence ID" value="MEJ8632786.1"/>
    <property type="molecule type" value="Genomic_DNA"/>
</dbReference>
<accession>A0ACC6PN35</accession>
<comment type="caution">
    <text evidence="1">The sequence shown here is derived from an EMBL/GenBank/DDBJ whole genome shotgun (WGS) entry which is preliminary data.</text>
</comment>
<gene>
    <name evidence="1" type="ORF">WKI67_05200</name>
</gene>
<sequence length="292" mass="31018">MEKNSLMRHEADWTALRDDAYSRADGAQEPEEVYAALHVAVGALGDGHSQFLEPEEAEQRLETSVSAFDGLEGRPLANRIGYVSLPPVVGSEETLEHYARQGKEAVTRANHGGACGWVVDLRDNTGGNMAPMLAVVAPVLGDGEVGAFVDPDGKKSAWTVRNGIPHFNGQDHTWGPSALVGTGDAPVAVLTSGRTASSGEAITVAFRGRPDTRSFGEPTRGLPTGNESYRLSDGAVLNLTVVKDADRTGRTYDAPIPPDEEILVDRTARGTSADRALASAANWLTKQTACKR</sequence>
<evidence type="ECO:0000313" key="2">
    <source>
        <dbReference type="Proteomes" id="UP001377168"/>
    </source>
</evidence>
<proteinExistence type="predicted"/>
<protein>
    <submittedName>
        <fullName evidence="1">S41 family peptidase</fullName>
    </submittedName>
</protein>
<organism evidence="1 2">
    <name type="scientific">Streptomyces achmelvichensis</name>
    <dbReference type="NCBI Taxonomy" id="3134111"/>
    <lineage>
        <taxon>Bacteria</taxon>
        <taxon>Bacillati</taxon>
        <taxon>Actinomycetota</taxon>
        <taxon>Actinomycetes</taxon>
        <taxon>Kitasatosporales</taxon>
        <taxon>Streptomycetaceae</taxon>
        <taxon>Streptomyces</taxon>
    </lineage>
</organism>
<keyword evidence="2" id="KW-1185">Reference proteome</keyword>
<evidence type="ECO:0000313" key="1">
    <source>
        <dbReference type="EMBL" id="MEJ8632786.1"/>
    </source>
</evidence>
<name>A0ACC6PN35_9ACTN</name>
<dbReference type="Proteomes" id="UP001377168">
    <property type="component" value="Unassembled WGS sequence"/>
</dbReference>
<reference evidence="1" key="1">
    <citation type="submission" date="2024-03" db="EMBL/GenBank/DDBJ databases">
        <title>Novel Streptomyces species of biotechnological and ecological value are a feature of Machair soil.</title>
        <authorList>
            <person name="Prole J.R."/>
            <person name="Goodfellow M."/>
            <person name="Allenby N."/>
            <person name="Ward A.C."/>
        </authorList>
    </citation>
    <scope>NUCLEOTIDE SEQUENCE</scope>
    <source>
        <strain evidence="1">MS2.AVA.5</strain>
    </source>
</reference>